<reference evidence="1 2" key="1">
    <citation type="submission" date="2009-02" db="EMBL/GenBank/DDBJ databases">
        <authorList>
            <person name="Fulton L."/>
            <person name="Clifton S."/>
            <person name="Fulton B."/>
            <person name="Xu J."/>
            <person name="Minx P."/>
            <person name="Pepin K.H."/>
            <person name="Johnson M."/>
            <person name="Bhonagiri V."/>
            <person name="Nash W.E."/>
            <person name="Mardis E.R."/>
            <person name="Wilson R.K."/>
        </authorList>
    </citation>
    <scope>NUCLEOTIDE SEQUENCE [LARGE SCALE GENOMIC DNA]</scope>
    <source>
        <strain evidence="1 2">DSM 16841</strain>
    </source>
</reference>
<evidence type="ECO:0000313" key="1">
    <source>
        <dbReference type="EMBL" id="EEG91737.1"/>
    </source>
</evidence>
<comment type="caution">
    <text evidence="1">The sequence shown here is derived from an EMBL/GenBank/DDBJ whole genome shotgun (WGS) entry which is preliminary data.</text>
</comment>
<sequence length="42" mass="4598">MMYGFSRTGGLGDPPIPYIKLGKGIINVSLPEISKEIYSKIN</sequence>
<organism evidence="1 2">
    <name type="scientific">Roseburia inulinivorans DSM 16841</name>
    <dbReference type="NCBI Taxonomy" id="622312"/>
    <lineage>
        <taxon>Bacteria</taxon>
        <taxon>Bacillati</taxon>
        <taxon>Bacillota</taxon>
        <taxon>Clostridia</taxon>
        <taxon>Lachnospirales</taxon>
        <taxon>Lachnospiraceae</taxon>
        <taxon>Roseburia</taxon>
    </lineage>
</organism>
<gene>
    <name evidence="1" type="ORF">ROSEINA2194_04461</name>
</gene>
<evidence type="ECO:0000313" key="2">
    <source>
        <dbReference type="Proteomes" id="UP000003561"/>
    </source>
</evidence>
<reference evidence="1 2" key="2">
    <citation type="submission" date="2009-03" db="EMBL/GenBank/DDBJ databases">
        <title>Draft genome sequence of Roseburia inulinivorans (DSM 16841).</title>
        <authorList>
            <person name="Sudarsanam P."/>
            <person name="Ley R."/>
            <person name="Guruge J."/>
            <person name="Turnbaugh P.J."/>
            <person name="Mahowald M."/>
            <person name="Liep D."/>
            <person name="Gordon J."/>
        </authorList>
    </citation>
    <scope>NUCLEOTIDE SEQUENCE [LARGE SCALE GENOMIC DNA]</scope>
    <source>
        <strain evidence="1 2">DSM 16841</strain>
    </source>
</reference>
<dbReference type="AlphaFoldDB" id="C0G0B2"/>
<dbReference type="Proteomes" id="UP000003561">
    <property type="component" value="Unassembled WGS sequence"/>
</dbReference>
<dbReference type="EMBL" id="ACFY01000177">
    <property type="protein sequence ID" value="EEG91737.1"/>
    <property type="molecule type" value="Genomic_DNA"/>
</dbReference>
<name>C0G0B2_9FIRM</name>
<proteinExistence type="predicted"/>
<protein>
    <submittedName>
        <fullName evidence="1">Uncharacterized protein</fullName>
    </submittedName>
</protein>
<accession>C0G0B2</accession>